<feature type="domain" description="Methyltransferase" evidence="4">
    <location>
        <begin position="44"/>
        <end position="132"/>
    </location>
</feature>
<dbReference type="SUPFAM" id="SSF53335">
    <property type="entry name" value="S-adenosyl-L-methionine-dependent methyltransferases"/>
    <property type="match status" value="1"/>
</dbReference>
<dbReference type="Proteomes" id="UP000076744">
    <property type="component" value="Unassembled WGS sequence"/>
</dbReference>
<gene>
    <name evidence="5" type="ORF">ISF_09555</name>
</gene>
<evidence type="ECO:0000256" key="3">
    <source>
        <dbReference type="ARBA" id="ARBA00022691"/>
    </source>
</evidence>
<sequence length="224" mass="24552">MSPNGAEELFDQIAESYEDAFKGNKGLYQALDGLKSCHESASTVLDVGCGPGGPAAYLAQQGYKVTGIDISQKMVDYCNVHISGSFVKISMTEYAPSEEFDAVISILSLLQLPYQTIHSMLFKMASWLRPGGVFILGTIDPEEYRGGECMPRVTSEYVEGYTAPFMDTTVTVTLVTTKGLRAIIEQSGLVIRSVEKHSFMPTTGDKEEHVYITAQKPIQKPSDR</sequence>
<dbReference type="InterPro" id="IPR041698">
    <property type="entry name" value="Methyltransf_25"/>
</dbReference>
<dbReference type="RefSeq" id="XP_018699666.1">
    <property type="nucleotide sequence ID" value="XM_018853156.1"/>
</dbReference>
<evidence type="ECO:0000256" key="2">
    <source>
        <dbReference type="ARBA" id="ARBA00022679"/>
    </source>
</evidence>
<reference evidence="5 6" key="1">
    <citation type="journal article" date="2016" name="Genome Biol. Evol.">
        <title>Divergent and convergent evolution of fungal pathogenicity.</title>
        <authorList>
            <person name="Shang Y."/>
            <person name="Xiao G."/>
            <person name="Zheng P."/>
            <person name="Cen K."/>
            <person name="Zhan S."/>
            <person name="Wang C."/>
        </authorList>
    </citation>
    <scope>NUCLEOTIDE SEQUENCE [LARGE SCALE GENOMIC DNA]</scope>
    <source>
        <strain evidence="5 6">ARSEF 2679</strain>
    </source>
</reference>
<dbReference type="EMBL" id="AZHB01000054">
    <property type="protein sequence ID" value="OAA46422.1"/>
    <property type="molecule type" value="Genomic_DNA"/>
</dbReference>
<dbReference type="GO" id="GO:0032259">
    <property type="term" value="P:methylation"/>
    <property type="evidence" value="ECO:0007669"/>
    <property type="project" value="UniProtKB-KW"/>
</dbReference>
<name>A0A167GBT2_CORFA</name>
<dbReference type="CDD" id="cd02440">
    <property type="entry name" value="AdoMet_MTases"/>
    <property type="match status" value="1"/>
</dbReference>
<organism evidence="5 6">
    <name type="scientific">Cordyceps fumosorosea (strain ARSEF 2679)</name>
    <name type="common">Isaria fumosorosea</name>
    <dbReference type="NCBI Taxonomy" id="1081104"/>
    <lineage>
        <taxon>Eukaryota</taxon>
        <taxon>Fungi</taxon>
        <taxon>Dikarya</taxon>
        <taxon>Ascomycota</taxon>
        <taxon>Pezizomycotina</taxon>
        <taxon>Sordariomycetes</taxon>
        <taxon>Hypocreomycetidae</taxon>
        <taxon>Hypocreales</taxon>
        <taxon>Cordycipitaceae</taxon>
        <taxon>Cordyceps</taxon>
    </lineage>
</organism>
<proteinExistence type="predicted"/>
<dbReference type="Gene3D" id="3.40.50.150">
    <property type="entry name" value="Vaccinia Virus protein VP39"/>
    <property type="match status" value="1"/>
</dbReference>
<evidence type="ECO:0000313" key="5">
    <source>
        <dbReference type="EMBL" id="OAA46422.1"/>
    </source>
</evidence>
<dbReference type="OrthoDB" id="540004at2759"/>
<dbReference type="AlphaFoldDB" id="A0A167GBT2"/>
<dbReference type="Pfam" id="PF13649">
    <property type="entry name" value="Methyltransf_25"/>
    <property type="match status" value="1"/>
</dbReference>
<evidence type="ECO:0000256" key="1">
    <source>
        <dbReference type="ARBA" id="ARBA00022603"/>
    </source>
</evidence>
<dbReference type="InterPro" id="IPR029063">
    <property type="entry name" value="SAM-dependent_MTases_sf"/>
</dbReference>
<dbReference type="GeneID" id="30025847"/>
<accession>A0A167GBT2</accession>
<keyword evidence="1 5" id="KW-0489">Methyltransferase</keyword>
<keyword evidence="2 5" id="KW-0808">Transferase</keyword>
<comment type="caution">
    <text evidence="5">The sequence shown here is derived from an EMBL/GenBank/DDBJ whole genome shotgun (WGS) entry which is preliminary data.</text>
</comment>
<dbReference type="PANTHER" id="PTHR43464">
    <property type="entry name" value="METHYLTRANSFERASE"/>
    <property type="match status" value="1"/>
</dbReference>
<dbReference type="STRING" id="1081104.A0A167GBT2"/>
<dbReference type="GO" id="GO:0008168">
    <property type="term" value="F:methyltransferase activity"/>
    <property type="evidence" value="ECO:0007669"/>
    <property type="project" value="UniProtKB-KW"/>
</dbReference>
<protein>
    <submittedName>
        <fullName evidence="5">Methyltransferase</fullName>
    </submittedName>
</protein>
<evidence type="ECO:0000313" key="6">
    <source>
        <dbReference type="Proteomes" id="UP000076744"/>
    </source>
</evidence>
<evidence type="ECO:0000259" key="4">
    <source>
        <dbReference type="Pfam" id="PF13649"/>
    </source>
</evidence>
<dbReference type="PANTHER" id="PTHR43464:SF19">
    <property type="entry name" value="UBIQUINONE BIOSYNTHESIS O-METHYLTRANSFERASE, MITOCHONDRIAL"/>
    <property type="match status" value="1"/>
</dbReference>
<keyword evidence="3" id="KW-0949">S-adenosyl-L-methionine</keyword>
<keyword evidence="6" id="KW-1185">Reference proteome</keyword>